<dbReference type="GO" id="GO:0051262">
    <property type="term" value="P:protein tetramerization"/>
    <property type="evidence" value="ECO:0007669"/>
    <property type="project" value="InterPro"/>
</dbReference>
<dbReference type="EMBL" id="AFZE01000057">
    <property type="protein sequence ID" value="EHL10649.1"/>
    <property type="molecule type" value="Genomic_DNA"/>
</dbReference>
<dbReference type="Proteomes" id="UP000006437">
    <property type="component" value="Unassembled WGS sequence"/>
</dbReference>
<dbReference type="Gene3D" id="3.10.420.10">
    <property type="entry name" value="SecB-like"/>
    <property type="match status" value="1"/>
</dbReference>
<comment type="caution">
    <text evidence="2">The sequence shown here is derived from an EMBL/GenBank/DDBJ whole genome shotgun (WGS) entry which is preliminary data.</text>
</comment>
<evidence type="ECO:0000256" key="1">
    <source>
        <dbReference type="ARBA" id="ARBA00009990"/>
    </source>
</evidence>
<sequence length="139" mass="15853">MNNKVQSVLALDELVFDEIEFKRLDFKNDNELQLSFGAKISENKEDKNKYVTTVEIKGKKEKEYTFAVRLSGYFSVNGDNIDNDKKRHLLESNSIAILMPYLRSQISTLTAQPNMDCVVLPVFNVSELLKQSGIGNEDE</sequence>
<dbReference type="PANTHER" id="PTHR36918">
    <property type="match status" value="1"/>
</dbReference>
<evidence type="ECO:0000313" key="2">
    <source>
        <dbReference type="EMBL" id="EHL10649.1"/>
    </source>
</evidence>
<name>G9X3A7_9FIRM</name>
<dbReference type="InterPro" id="IPR035958">
    <property type="entry name" value="SecB-like_sf"/>
</dbReference>
<evidence type="ECO:0000313" key="3">
    <source>
        <dbReference type="Proteomes" id="UP000006437"/>
    </source>
</evidence>
<dbReference type="InterPro" id="IPR003708">
    <property type="entry name" value="SecB"/>
</dbReference>
<dbReference type="AlphaFoldDB" id="G9X3A7"/>
<comment type="similarity">
    <text evidence="1">Belongs to the SecB family.</text>
</comment>
<dbReference type="Pfam" id="PF02556">
    <property type="entry name" value="SecB"/>
    <property type="match status" value="1"/>
</dbReference>
<protein>
    <recommendedName>
        <fullName evidence="4">Preprotein translocase subunit SecB</fullName>
    </recommendedName>
</protein>
<gene>
    <name evidence="2" type="ORF">HMPREF9629_00864</name>
</gene>
<proteinExistence type="inferred from homology"/>
<accession>G9X3A7</accession>
<dbReference type="SUPFAM" id="SSF54611">
    <property type="entry name" value="SecB-like"/>
    <property type="match status" value="1"/>
</dbReference>
<dbReference type="PANTHER" id="PTHR36918:SF1">
    <property type="entry name" value="PROTEIN-EXPORT PROTEIN SECB"/>
    <property type="match status" value="1"/>
</dbReference>
<dbReference type="RefSeq" id="WP_009525099.1">
    <property type="nucleotide sequence ID" value="NZ_JH414549.1"/>
</dbReference>
<organism evidence="2 3">
    <name type="scientific">Peptoanaerobacter stomatis</name>
    <dbReference type="NCBI Taxonomy" id="796937"/>
    <lineage>
        <taxon>Bacteria</taxon>
        <taxon>Bacillati</taxon>
        <taxon>Bacillota</taxon>
        <taxon>Clostridia</taxon>
        <taxon>Peptostreptococcales</taxon>
        <taxon>Filifactoraceae</taxon>
        <taxon>Peptoanaerobacter</taxon>
    </lineage>
</organism>
<dbReference type="HOGENOM" id="CLU_136678_1_0_9"/>
<dbReference type="GO" id="GO:0051082">
    <property type="term" value="F:unfolded protein binding"/>
    <property type="evidence" value="ECO:0007669"/>
    <property type="project" value="InterPro"/>
</dbReference>
<evidence type="ECO:0008006" key="4">
    <source>
        <dbReference type="Google" id="ProtNLM"/>
    </source>
</evidence>
<dbReference type="GO" id="GO:0015031">
    <property type="term" value="P:protein transport"/>
    <property type="evidence" value="ECO:0007669"/>
    <property type="project" value="InterPro"/>
</dbReference>
<dbReference type="BioCyc" id="EBAC796937-HMP:GMGH-866-MONOMER"/>
<reference evidence="2 3" key="1">
    <citation type="submission" date="2011-08" db="EMBL/GenBank/DDBJ databases">
        <title>The Genome Sequence of Eubacteriaceae bacterium ACC19a.</title>
        <authorList>
            <consortium name="The Broad Institute Genome Sequencing Platform"/>
            <person name="Earl A."/>
            <person name="Ward D."/>
            <person name="Feldgarden M."/>
            <person name="Gevers D."/>
            <person name="Sizova M."/>
            <person name="Hazen A."/>
            <person name="Epstein S."/>
            <person name="Young S.K."/>
            <person name="Zeng Q."/>
            <person name="Gargeya S."/>
            <person name="Fitzgerald M."/>
            <person name="Haas B."/>
            <person name="Abouelleil A."/>
            <person name="Alvarado L."/>
            <person name="Arachchi H.M."/>
            <person name="Berlin A."/>
            <person name="Brown A."/>
            <person name="Chapman S.B."/>
            <person name="Chen Z."/>
            <person name="Dunbar C."/>
            <person name="Freedman E."/>
            <person name="Gearin G."/>
            <person name="Gellesch M."/>
            <person name="Goldberg J."/>
            <person name="Griggs A."/>
            <person name="Gujja S."/>
            <person name="Heiman D."/>
            <person name="Howarth C."/>
            <person name="Larson L."/>
            <person name="Lui A."/>
            <person name="MacDonald P.J.P."/>
            <person name="Montmayeur A."/>
            <person name="Murphy C."/>
            <person name="Neiman D."/>
            <person name="Pearson M."/>
            <person name="Priest M."/>
            <person name="Roberts A."/>
            <person name="Saif S."/>
            <person name="Shea T."/>
            <person name="Shenoy N."/>
            <person name="Sisk P."/>
            <person name="Stolte C."/>
            <person name="Sykes S."/>
            <person name="Wortman J."/>
            <person name="Nusbaum C."/>
            <person name="Birren B."/>
        </authorList>
    </citation>
    <scope>NUCLEOTIDE SEQUENCE [LARGE SCALE GENOMIC DNA]</scope>
    <source>
        <strain evidence="2 3">ACC19a</strain>
    </source>
</reference>